<proteinExistence type="predicted"/>
<reference evidence="1" key="1">
    <citation type="submission" date="2014-11" db="EMBL/GenBank/DDBJ databases">
        <authorList>
            <person name="Amaro Gonzalez C."/>
        </authorList>
    </citation>
    <scope>NUCLEOTIDE SEQUENCE</scope>
</reference>
<reference evidence="1" key="2">
    <citation type="journal article" date="2015" name="Fish Shellfish Immunol.">
        <title>Early steps in the European eel (Anguilla anguilla)-Vibrio vulnificus interaction in the gills: Role of the RtxA13 toxin.</title>
        <authorList>
            <person name="Callol A."/>
            <person name="Pajuelo D."/>
            <person name="Ebbesson L."/>
            <person name="Teles M."/>
            <person name="MacKenzie S."/>
            <person name="Amaro C."/>
        </authorList>
    </citation>
    <scope>NUCLEOTIDE SEQUENCE</scope>
</reference>
<sequence length="35" mass="4130">MRTATITTIATMKIFTMTYTTVQIRKVPNLLHYNR</sequence>
<accession>A0A0E9TCH1</accession>
<dbReference type="EMBL" id="GBXM01057198">
    <property type="protein sequence ID" value="JAH51379.1"/>
    <property type="molecule type" value="Transcribed_RNA"/>
</dbReference>
<name>A0A0E9TCH1_ANGAN</name>
<evidence type="ECO:0000313" key="1">
    <source>
        <dbReference type="EMBL" id="JAH51379.1"/>
    </source>
</evidence>
<dbReference type="AlphaFoldDB" id="A0A0E9TCH1"/>
<protein>
    <submittedName>
        <fullName evidence="1">Uncharacterized protein</fullName>
    </submittedName>
</protein>
<organism evidence="1">
    <name type="scientific">Anguilla anguilla</name>
    <name type="common">European freshwater eel</name>
    <name type="synonym">Muraena anguilla</name>
    <dbReference type="NCBI Taxonomy" id="7936"/>
    <lineage>
        <taxon>Eukaryota</taxon>
        <taxon>Metazoa</taxon>
        <taxon>Chordata</taxon>
        <taxon>Craniata</taxon>
        <taxon>Vertebrata</taxon>
        <taxon>Euteleostomi</taxon>
        <taxon>Actinopterygii</taxon>
        <taxon>Neopterygii</taxon>
        <taxon>Teleostei</taxon>
        <taxon>Anguilliformes</taxon>
        <taxon>Anguillidae</taxon>
        <taxon>Anguilla</taxon>
    </lineage>
</organism>